<sequence>NQSQFNAAEQSQPNTTELLQQAQLTTKDLISNIQSLTKALDDLNIN</sequence>
<dbReference type="AlphaFoldDB" id="A0A9N9KGC9"/>
<feature type="non-terminal residue" evidence="1">
    <location>
        <position position="1"/>
    </location>
</feature>
<comment type="caution">
    <text evidence="1">The sequence shown here is derived from an EMBL/GenBank/DDBJ whole genome shotgun (WGS) entry which is preliminary data.</text>
</comment>
<proteinExistence type="predicted"/>
<name>A0A9N9KGC9_9GLOM</name>
<gene>
    <name evidence="1" type="ORF">CPELLU_LOCUS20044</name>
</gene>
<organism evidence="1 2">
    <name type="scientific">Cetraspora pellucida</name>
    <dbReference type="NCBI Taxonomy" id="1433469"/>
    <lineage>
        <taxon>Eukaryota</taxon>
        <taxon>Fungi</taxon>
        <taxon>Fungi incertae sedis</taxon>
        <taxon>Mucoromycota</taxon>
        <taxon>Glomeromycotina</taxon>
        <taxon>Glomeromycetes</taxon>
        <taxon>Diversisporales</taxon>
        <taxon>Gigasporaceae</taxon>
        <taxon>Cetraspora</taxon>
    </lineage>
</organism>
<protein>
    <submittedName>
        <fullName evidence="1">17604_t:CDS:1</fullName>
    </submittedName>
</protein>
<dbReference type="EMBL" id="CAJVQA010054991">
    <property type="protein sequence ID" value="CAG8824897.1"/>
    <property type="molecule type" value="Genomic_DNA"/>
</dbReference>
<keyword evidence="2" id="KW-1185">Reference proteome</keyword>
<evidence type="ECO:0000313" key="1">
    <source>
        <dbReference type="EMBL" id="CAG8824897.1"/>
    </source>
</evidence>
<reference evidence="1" key="1">
    <citation type="submission" date="2021-06" db="EMBL/GenBank/DDBJ databases">
        <authorList>
            <person name="Kallberg Y."/>
            <person name="Tangrot J."/>
            <person name="Rosling A."/>
        </authorList>
    </citation>
    <scope>NUCLEOTIDE SEQUENCE</scope>
    <source>
        <strain evidence="1">FL966</strain>
    </source>
</reference>
<dbReference type="Proteomes" id="UP000789759">
    <property type="component" value="Unassembled WGS sequence"/>
</dbReference>
<accession>A0A9N9KGC9</accession>
<evidence type="ECO:0000313" key="2">
    <source>
        <dbReference type="Proteomes" id="UP000789759"/>
    </source>
</evidence>